<dbReference type="Proteomes" id="UP000001299">
    <property type="component" value="Chromosome 1"/>
</dbReference>
<name>E0RYD1_BUTPB</name>
<evidence type="ECO:0008006" key="3">
    <source>
        <dbReference type="Google" id="ProtNLM"/>
    </source>
</evidence>
<protein>
    <recommendedName>
        <fullName evidence="3">DUF1284 domain-containing protein</fullName>
    </recommendedName>
</protein>
<dbReference type="EMBL" id="CP001810">
    <property type="protein sequence ID" value="ADL35389.1"/>
    <property type="molecule type" value="Genomic_DNA"/>
</dbReference>
<dbReference type="Pfam" id="PF06935">
    <property type="entry name" value="DUF1284"/>
    <property type="match status" value="1"/>
</dbReference>
<dbReference type="STRING" id="515622.bpr_I2656"/>
<evidence type="ECO:0000313" key="1">
    <source>
        <dbReference type="EMBL" id="ADL35389.1"/>
    </source>
</evidence>
<accession>E0RYD1</accession>
<sequence>MSRILRPHHGMCFQFYEGKGYSEDFTDHMGRIIREMETDPLQKIRLKVETDIVCANCPNNMAGECSTFDKVKRYDEEVLKKCGLTCDDEISFAEFTELVRKKIIYAGIRSDICGDCSWDYICREKEQGC</sequence>
<evidence type="ECO:0000313" key="2">
    <source>
        <dbReference type="Proteomes" id="UP000001299"/>
    </source>
</evidence>
<organism evidence="1 2">
    <name type="scientific">Butyrivibrio proteoclasticus (strain ATCC 51982 / DSM 14932 / B316)</name>
    <name type="common">Clostridium proteoclasticum</name>
    <dbReference type="NCBI Taxonomy" id="515622"/>
    <lineage>
        <taxon>Bacteria</taxon>
        <taxon>Bacillati</taxon>
        <taxon>Bacillota</taxon>
        <taxon>Clostridia</taxon>
        <taxon>Lachnospirales</taxon>
        <taxon>Lachnospiraceae</taxon>
        <taxon>Butyrivibrio</taxon>
    </lineage>
</organism>
<dbReference type="InterPro" id="IPR009702">
    <property type="entry name" value="DUF1284"/>
</dbReference>
<dbReference type="AlphaFoldDB" id="E0RYD1"/>
<proteinExistence type="predicted"/>
<keyword evidence="2" id="KW-1185">Reference proteome</keyword>
<dbReference type="HOGENOM" id="CLU_129126_1_0_9"/>
<reference evidence="1 2" key="1">
    <citation type="journal article" date="2010" name="PLoS ONE">
        <title>The glycobiome of the rumen bacterium Butyrivibrio proteoclasticus B316(T) highlights adaptation to a polysaccharide-rich environment.</title>
        <authorList>
            <person name="Kelly W.J."/>
            <person name="Leahy S.C."/>
            <person name="Altermann E."/>
            <person name="Yeoman C.J."/>
            <person name="Dunne J.C."/>
            <person name="Kong Z."/>
            <person name="Pacheco D.M."/>
            <person name="Li D."/>
            <person name="Noel S.J."/>
            <person name="Moon C.D."/>
            <person name="Cookson A.L."/>
            <person name="Attwood G.T."/>
        </authorList>
    </citation>
    <scope>NUCLEOTIDE SEQUENCE [LARGE SCALE GENOMIC DNA]</scope>
    <source>
        <strain evidence="2">ATCC 51982 / DSM 14932 / B316</strain>
    </source>
</reference>
<dbReference type="RefSeq" id="WP_013282042.1">
    <property type="nucleotide sequence ID" value="NC_014387.1"/>
</dbReference>
<dbReference type="KEGG" id="bpb:bpr_I2656"/>
<gene>
    <name evidence="1" type="ordered locus">bpr_I2656</name>
</gene>
<dbReference type="eggNOG" id="COG3543">
    <property type="taxonomic scope" value="Bacteria"/>
</dbReference>